<evidence type="ECO:0000256" key="5">
    <source>
        <dbReference type="SAM" id="Phobius"/>
    </source>
</evidence>
<evidence type="ECO:0000256" key="4">
    <source>
        <dbReference type="ARBA" id="ARBA00023136"/>
    </source>
</evidence>
<keyword evidence="4 5" id="KW-0472">Membrane</keyword>
<feature type="transmembrane region" description="Helical" evidence="5">
    <location>
        <begin position="300"/>
        <end position="324"/>
    </location>
</feature>
<dbReference type="Pfam" id="PF01740">
    <property type="entry name" value="STAS"/>
    <property type="match status" value="1"/>
</dbReference>
<dbReference type="GO" id="GO:0055085">
    <property type="term" value="P:transmembrane transport"/>
    <property type="evidence" value="ECO:0007669"/>
    <property type="project" value="InterPro"/>
</dbReference>
<dbReference type="PANTHER" id="PTHR11814">
    <property type="entry name" value="SULFATE TRANSPORTER"/>
    <property type="match status" value="1"/>
</dbReference>
<sequence length="605" mass="65754">MQPIIVVLTTIHKISYKSFILLFSSYLISQESETTIDNIKFFIKMKAFEFKPKLYTALKNYSKDLFMADLMAGIIVGIVALPLAIAFGIASGVSPEKGIITAIIAGFIISLLGGSKVQIGGPTGAFIVIIYGIIQQYGEAGLIVATLLAGIILILLGVFKLGAVIKFIPYPIIVGFTSGIAVTIFTTQIADVFGLSFGGEKVPGDFVGKWMVYFRHFDTINWWNTVVSIASVAIIALTPRFSKKIPGSLIAIVVITIVVYLLKMYADVDCIDTIGDRFRIKAELPDAAIPALNWAAIQDLFPVAVTIAVLGAIESLLSATVADGVISDKHDSNTELIAQGVANMVTPLFGGIPATGAIARTMANINNGGKTPVAGIVHAIVLLLILLLLMPLAQYIPMGCLAGVLVVVSYNMSGWRTFKNLLKNPKSDVTVLLITFFLTVIFDLTIAIEIGLVIACVLFMRRVMETTEISVIKDEIDPNAELDITTHEEHLVIPKGVEVYEINGPYFFGIATKFEETMAQLGDRPKVRIIRMRKVPFIDSTGIHNLESLCLMSQKEKITIVLSGVNDKVHQVLEKSGFYELLGQDNICPNINVALERAQDLITKK</sequence>
<feature type="domain" description="STAS" evidence="6">
    <location>
        <begin position="487"/>
        <end position="598"/>
    </location>
</feature>
<dbReference type="AlphaFoldDB" id="J9H7A1"/>
<organism evidence="7">
    <name type="scientific">gut metagenome</name>
    <dbReference type="NCBI Taxonomy" id="749906"/>
    <lineage>
        <taxon>unclassified sequences</taxon>
        <taxon>metagenomes</taxon>
        <taxon>organismal metagenomes</taxon>
    </lineage>
</organism>
<evidence type="ECO:0000256" key="1">
    <source>
        <dbReference type="ARBA" id="ARBA00004141"/>
    </source>
</evidence>
<dbReference type="CDD" id="cd07042">
    <property type="entry name" value="STAS_SulP_like_sulfate_transporter"/>
    <property type="match status" value="1"/>
</dbReference>
<dbReference type="SUPFAM" id="SSF52091">
    <property type="entry name" value="SpoIIaa-like"/>
    <property type="match status" value="1"/>
</dbReference>
<evidence type="ECO:0000259" key="6">
    <source>
        <dbReference type="PROSITE" id="PS50801"/>
    </source>
</evidence>
<dbReference type="InterPro" id="IPR036513">
    <property type="entry name" value="STAS_dom_sf"/>
</dbReference>
<gene>
    <name evidence="7" type="ORF">EVA_01812</name>
</gene>
<comment type="caution">
    <text evidence="7">The sequence shown here is derived from an EMBL/GenBank/DDBJ whole genome shotgun (WGS) entry which is preliminary data.</text>
</comment>
<dbReference type="InterPro" id="IPR011547">
    <property type="entry name" value="SLC26A/SulP_dom"/>
</dbReference>
<evidence type="ECO:0000256" key="2">
    <source>
        <dbReference type="ARBA" id="ARBA00022692"/>
    </source>
</evidence>
<feature type="transmembrane region" description="Helical" evidence="5">
    <location>
        <begin position="220"/>
        <end position="238"/>
    </location>
</feature>
<feature type="transmembrane region" description="Helical" evidence="5">
    <location>
        <begin position="371"/>
        <end position="390"/>
    </location>
</feature>
<name>J9H7A1_9ZZZZ</name>
<comment type="subcellular location">
    <subcellularLocation>
        <location evidence="1">Membrane</location>
        <topology evidence="1">Multi-pass membrane protein</topology>
    </subcellularLocation>
</comment>
<keyword evidence="3 5" id="KW-1133">Transmembrane helix</keyword>
<dbReference type="Gene3D" id="3.30.750.24">
    <property type="entry name" value="STAS domain"/>
    <property type="match status" value="1"/>
</dbReference>
<dbReference type="Pfam" id="PF00916">
    <property type="entry name" value="Sulfate_transp"/>
    <property type="match status" value="1"/>
</dbReference>
<feature type="transmembrane region" description="Helical" evidence="5">
    <location>
        <begin position="102"/>
        <end position="134"/>
    </location>
</feature>
<evidence type="ECO:0000256" key="3">
    <source>
        <dbReference type="ARBA" id="ARBA00022989"/>
    </source>
</evidence>
<dbReference type="InterPro" id="IPR002645">
    <property type="entry name" value="STAS_dom"/>
</dbReference>
<dbReference type="EMBL" id="AMCI01000258">
    <property type="protein sequence ID" value="EJX10080.1"/>
    <property type="molecule type" value="Genomic_DNA"/>
</dbReference>
<dbReference type="PROSITE" id="PS50801">
    <property type="entry name" value="STAS"/>
    <property type="match status" value="1"/>
</dbReference>
<dbReference type="GO" id="GO:0016020">
    <property type="term" value="C:membrane"/>
    <property type="evidence" value="ECO:0007669"/>
    <property type="project" value="UniProtKB-SubCell"/>
</dbReference>
<feature type="transmembrane region" description="Helical" evidence="5">
    <location>
        <begin position="70"/>
        <end position="90"/>
    </location>
</feature>
<feature type="transmembrane region" description="Helical" evidence="5">
    <location>
        <begin position="432"/>
        <end position="460"/>
    </location>
</feature>
<proteinExistence type="predicted"/>
<feature type="transmembrane region" description="Helical" evidence="5">
    <location>
        <begin position="245"/>
        <end position="262"/>
    </location>
</feature>
<evidence type="ECO:0000313" key="7">
    <source>
        <dbReference type="EMBL" id="EJX10080.1"/>
    </source>
</evidence>
<reference evidence="7" key="1">
    <citation type="journal article" date="2012" name="PLoS ONE">
        <title>Gene sets for utilization of primary and secondary nutrition supplies in the distal gut of endangered iberian lynx.</title>
        <authorList>
            <person name="Alcaide M."/>
            <person name="Messina E."/>
            <person name="Richter M."/>
            <person name="Bargiela R."/>
            <person name="Peplies J."/>
            <person name="Huws S.A."/>
            <person name="Newbold C.J."/>
            <person name="Golyshin P.N."/>
            <person name="Simon M.A."/>
            <person name="Lopez G."/>
            <person name="Yakimov M.M."/>
            <person name="Ferrer M."/>
        </authorList>
    </citation>
    <scope>NUCLEOTIDE SEQUENCE</scope>
</reference>
<dbReference type="NCBIfam" id="TIGR00815">
    <property type="entry name" value="sulP"/>
    <property type="match status" value="1"/>
</dbReference>
<feature type="transmembrane region" description="Helical" evidence="5">
    <location>
        <begin position="171"/>
        <end position="190"/>
    </location>
</feature>
<feature type="transmembrane region" description="Helical" evidence="5">
    <location>
        <begin position="395"/>
        <end position="412"/>
    </location>
</feature>
<keyword evidence="2 5" id="KW-0812">Transmembrane</keyword>
<feature type="transmembrane region" description="Helical" evidence="5">
    <location>
        <begin position="140"/>
        <end position="159"/>
    </location>
</feature>
<protein>
    <submittedName>
        <fullName evidence="7">Sulfate transporter</fullName>
    </submittedName>
</protein>
<accession>J9H7A1</accession>
<feature type="transmembrane region" description="Helical" evidence="5">
    <location>
        <begin position="336"/>
        <end position="359"/>
    </location>
</feature>
<dbReference type="InterPro" id="IPR001902">
    <property type="entry name" value="SLC26A/SulP_fam"/>
</dbReference>